<gene>
    <name evidence="3" type="ORF">FHP25_10255</name>
</gene>
<feature type="domain" description="DUF4167" evidence="2">
    <location>
        <begin position="8"/>
        <end position="79"/>
    </location>
</feature>
<proteinExistence type="predicted"/>
<dbReference type="RefSeq" id="WP_147846838.1">
    <property type="nucleotide sequence ID" value="NZ_VDUZ01000009.1"/>
</dbReference>
<comment type="caution">
    <text evidence="3">The sequence shown here is derived from an EMBL/GenBank/DDBJ whole genome shotgun (WGS) entry which is preliminary data.</text>
</comment>
<dbReference type="OrthoDB" id="9816310at2"/>
<evidence type="ECO:0000256" key="1">
    <source>
        <dbReference type="SAM" id="MobiDB-lite"/>
    </source>
</evidence>
<evidence type="ECO:0000259" key="2">
    <source>
        <dbReference type="Pfam" id="PF13763"/>
    </source>
</evidence>
<protein>
    <submittedName>
        <fullName evidence="3">DUF4167 domain-containing protein</fullName>
    </submittedName>
</protein>
<evidence type="ECO:0000313" key="3">
    <source>
        <dbReference type="EMBL" id="TXL77138.1"/>
    </source>
</evidence>
<dbReference type="InterPro" id="IPR025430">
    <property type="entry name" value="DUF4167"/>
</dbReference>
<feature type="compositionally biased region" description="Basic and acidic residues" evidence="1">
    <location>
        <begin position="208"/>
        <end position="229"/>
    </location>
</feature>
<evidence type="ECO:0000313" key="4">
    <source>
        <dbReference type="Proteomes" id="UP000321638"/>
    </source>
</evidence>
<keyword evidence="4" id="KW-1185">Reference proteome</keyword>
<accession>A0A5C8PQE4</accession>
<reference evidence="3 4" key="1">
    <citation type="submission" date="2019-06" db="EMBL/GenBank/DDBJ databases">
        <title>New taxonomy in bacterial strain CC-CFT640, isolated from vineyard.</title>
        <authorList>
            <person name="Lin S.-Y."/>
            <person name="Tsai C.-F."/>
            <person name="Young C.-C."/>
        </authorList>
    </citation>
    <scope>NUCLEOTIDE SEQUENCE [LARGE SCALE GENOMIC DNA]</scope>
    <source>
        <strain evidence="3 4">CC-CFT640</strain>
    </source>
</reference>
<feature type="compositionally biased region" description="Basic residues" evidence="1">
    <location>
        <begin position="289"/>
        <end position="301"/>
    </location>
</feature>
<dbReference type="AlphaFoldDB" id="A0A5C8PQE4"/>
<feature type="compositionally biased region" description="Gly residues" evidence="1">
    <location>
        <begin position="100"/>
        <end position="117"/>
    </location>
</feature>
<dbReference type="Proteomes" id="UP000321638">
    <property type="component" value="Unassembled WGS sequence"/>
</dbReference>
<feature type="region of interest" description="Disordered" evidence="1">
    <location>
        <begin position="1"/>
        <end position="32"/>
    </location>
</feature>
<name>A0A5C8PQE4_9HYPH</name>
<organism evidence="3 4">
    <name type="scientific">Vineibacter terrae</name>
    <dbReference type="NCBI Taxonomy" id="2586908"/>
    <lineage>
        <taxon>Bacteria</taxon>
        <taxon>Pseudomonadati</taxon>
        <taxon>Pseudomonadota</taxon>
        <taxon>Alphaproteobacteria</taxon>
        <taxon>Hyphomicrobiales</taxon>
        <taxon>Vineibacter</taxon>
    </lineage>
</organism>
<feature type="compositionally biased region" description="Basic and acidic residues" evidence="1">
    <location>
        <begin position="154"/>
        <end position="198"/>
    </location>
</feature>
<feature type="region of interest" description="Disordered" evidence="1">
    <location>
        <begin position="84"/>
        <end position="331"/>
    </location>
</feature>
<feature type="compositionally biased region" description="Low complexity" evidence="1">
    <location>
        <begin position="230"/>
        <end position="279"/>
    </location>
</feature>
<feature type="compositionally biased region" description="Basic residues" evidence="1">
    <location>
        <begin position="1"/>
        <end position="15"/>
    </location>
</feature>
<dbReference type="Pfam" id="PF13763">
    <property type="entry name" value="DUF4167"/>
    <property type="match status" value="1"/>
</dbReference>
<dbReference type="EMBL" id="VDUZ01000009">
    <property type="protein sequence ID" value="TXL77138.1"/>
    <property type="molecule type" value="Genomic_DNA"/>
</dbReference>
<sequence length="331" mass="35835">MRPNHQRRQRGRNGKPNKFPNRNQSYDSNGPDVRVRGTAHQIYEKYQALAREAATSGDRVMAEAYYQHAEHYFRIIQAQGGFVQPRYPQPWEDAEASEDGGLGGDGSAADSGMGGGMDPADGPQPGVDYAQQGGGSFAQGDDYQPPRDGAGYNGDDRYRGRDDNRGGDGRGEGRGYDRRQDRQDRQDRPDRQDRREDDGGGSFGQRGGRRDFVTRSEQRYQDRQERFERPAAAGEARPAAAAADNGVAPSEPAAEAPPDAPVADAPAPDVAAADGAAADNRGQREGRPFRPRHPHFRRFRGGPRGQNGVDPAQQDQPELTGTSSGGSGSGT</sequence>